<sequence>MSDISKEHVKAARCAELLEAAAASQTRSDRAESEKSGQQQRDSEQRGTRLTVTGY</sequence>
<evidence type="ECO:0000313" key="2">
    <source>
        <dbReference type="EMBL" id="KAG7519445.1"/>
    </source>
</evidence>
<reference evidence="2 3" key="1">
    <citation type="journal article" date="2021" name="Sci. Rep.">
        <title>Chromosome anchoring in Senegalese sole (Solea senegalensis) reveals sex-associated markers and genome rearrangements in flatfish.</title>
        <authorList>
            <person name="Guerrero-Cozar I."/>
            <person name="Gomez-Garrido J."/>
            <person name="Berbel C."/>
            <person name="Martinez-Blanch J.F."/>
            <person name="Alioto T."/>
            <person name="Claros M.G."/>
            <person name="Gagnaire P.A."/>
            <person name="Manchado M."/>
        </authorList>
    </citation>
    <scope>NUCLEOTIDE SEQUENCE [LARGE SCALE GENOMIC DNA]</scope>
    <source>
        <strain evidence="2">Sse05_10M</strain>
    </source>
</reference>
<name>A0AAV6SN24_SOLSE</name>
<gene>
    <name evidence="2" type="ORF">JOB18_009113</name>
</gene>
<dbReference type="Proteomes" id="UP000693946">
    <property type="component" value="Linkage Group LG11"/>
</dbReference>
<accession>A0AAV6SN24</accession>
<proteinExistence type="predicted"/>
<dbReference type="EMBL" id="JAGKHQ010000003">
    <property type="protein sequence ID" value="KAG7519445.1"/>
    <property type="molecule type" value="Genomic_DNA"/>
</dbReference>
<evidence type="ECO:0000313" key="3">
    <source>
        <dbReference type="Proteomes" id="UP000693946"/>
    </source>
</evidence>
<feature type="compositionally biased region" description="Basic and acidic residues" evidence="1">
    <location>
        <begin position="27"/>
        <end position="47"/>
    </location>
</feature>
<keyword evidence="3" id="KW-1185">Reference proteome</keyword>
<feature type="region of interest" description="Disordered" evidence="1">
    <location>
        <begin position="21"/>
        <end position="55"/>
    </location>
</feature>
<organism evidence="2 3">
    <name type="scientific">Solea senegalensis</name>
    <name type="common">Senegalese sole</name>
    <dbReference type="NCBI Taxonomy" id="28829"/>
    <lineage>
        <taxon>Eukaryota</taxon>
        <taxon>Metazoa</taxon>
        <taxon>Chordata</taxon>
        <taxon>Craniata</taxon>
        <taxon>Vertebrata</taxon>
        <taxon>Euteleostomi</taxon>
        <taxon>Actinopterygii</taxon>
        <taxon>Neopterygii</taxon>
        <taxon>Teleostei</taxon>
        <taxon>Neoteleostei</taxon>
        <taxon>Acanthomorphata</taxon>
        <taxon>Carangaria</taxon>
        <taxon>Pleuronectiformes</taxon>
        <taxon>Pleuronectoidei</taxon>
        <taxon>Soleidae</taxon>
        <taxon>Solea</taxon>
    </lineage>
</organism>
<comment type="caution">
    <text evidence="2">The sequence shown here is derived from an EMBL/GenBank/DDBJ whole genome shotgun (WGS) entry which is preliminary data.</text>
</comment>
<dbReference type="AlphaFoldDB" id="A0AAV6SN24"/>
<evidence type="ECO:0000256" key="1">
    <source>
        <dbReference type="SAM" id="MobiDB-lite"/>
    </source>
</evidence>
<protein>
    <submittedName>
        <fullName evidence="2">Uncharacterized protein</fullName>
    </submittedName>
</protein>